<dbReference type="KEGG" id="sse:Ssed_0683"/>
<evidence type="ECO:0000256" key="3">
    <source>
        <dbReference type="ARBA" id="ARBA00023163"/>
    </source>
</evidence>
<dbReference type="RefSeq" id="WP_012141031.1">
    <property type="nucleotide sequence ID" value="NC_009831.1"/>
</dbReference>
<evidence type="ECO:0000259" key="4">
    <source>
        <dbReference type="PROSITE" id="PS50995"/>
    </source>
</evidence>
<dbReference type="GO" id="GO:0003677">
    <property type="term" value="F:DNA binding"/>
    <property type="evidence" value="ECO:0007669"/>
    <property type="project" value="UniProtKB-KW"/>
</dbReference>
<dbReference type="EMBL" id="CP000821">
    <property type="protein sequence ID" value="ABV35294.1"/>
    <property type="molecule type" value="Genomic_DNA"/>
</dbReference>
<dbReference type="Gene3D" id="1.10.10.10">
    <property type="entry name" value="Winged helix-like DNA-binding domain superfamily/Winged helix DNA-binding domain"/>
    <property type="match status" value="1"/>
</dbReference>
<accession>A8FR21</accession>
<dbReference type="PANTHER" id="PTHR42756">
    <property type="entry name" value="TRANSCRIPTIONAL REGULATOR, MARR"/>
    <property type="match status" value="1"/>
</dbReference>
<dbReference type="GO" id="GO:0003700">
    <property type="term" value="F:DNA-binding transcription factor activity"/>
    <property type="evidence" value="ECO:0007669"/>
    <property type="project" value="InterPro"/>
</dbReference>
<evidence type="ECO:0000313" key="6">
    <source>
        <dbReference type="Proteomes" id="UP000002015"/>
    </source>
</evidence>
<keyword evidence="1" id="KW-0805">Transcription regulation</keyword>
<keyword evidence="3" id="KW-0804">Transcription</keyword>
<feature type="domain" description="HTH marR-type" evidence="4">
    <location>
        <begin position="26"/>
        <end position="161"/>
    </location>
</feature>
<dbReference type="InterPro" id="IPR036390">
    <property type="entry name" value="WH_DNA-bd_sf"/>
</dbReference>
<evidence type="ECO:0000256" key="2">
    <source>
        <dbReference type="ARBA" id="ARBA00023125"/>
    </source>
</evidence>
<dbReference type="STRING" id="425104.Ssed_0683"/>
<keyword evidence="2" id="KW-0238">DNA-binding</keyword>
<dbReference type="Pfam" id="PF12802">
    <property type="entry name" value="MarR_2"/>
    <property type="match status" value="1"/>
</dbReference>
<protein>
    <submittedName>
        <fullName evidence="5">Transcriptional regulator, MarR family protein</fullName>
    </submittedName>
</protein>
<dbReference type="InterPro" id="IPR036388">
    <property type="entry name" value="WH-like_DNA-bd_sf"/>
</dbReference>
<dbReference type="PROSITE" id="PS50995">
    <property type="entry name" value="HTH_MARR_2"/>
    <property type="match status" value="1"/>
</dbReference>
<sequence>MNKEIDGIDRVVAQWGKEKPELDTLPMELIGRLMRIGKHLETQIAVFHKRYGLTLGEFDVLATLRRAGGDHCLTPSELIATMMLTSGAMTNRLDRLESKGQIVRVHSQKDRRSVSVALTGQGLALIDELIVEHVNIQQGLMASLGDADKPLLNGLLKIWLAEFESQG</sequence>
<dbReference type="PANTHER" id="PTHR42756:SF1">
    <property type="entry name" value="TRANSCRIPTIONAL REPRESSOR OF EMRAB OPERON"/>
    <property type="match status" value="1"/>
</dbReference>
<dbReference type="eggNOG" id="COG1846">
    <property type="taxonomic scope" value="Bacteria"/>
</dbReference>
<dbReference type="Proteomes" id="UP000002015">
    <property type="component" value="Chromosome"/>
</dbReference>
<dbReference type="PRINTS" id="PR00598">
    <property type="entry name" value="HTHMARR"/>
</dbReference>
<dbReference type="SMART" id="SM00347">
    <property type="entry name" value="HTH_MARR"/>
    <property type="match status" value="1"/>
</dbReference>
<proteinExistence type="predicted"/>
<organism evidence="5 6">
    <name type="scientific">Shewanella sediminis (strain HAW-EB3)</name>
    <dbReference type="NCBI Taxonomy" id="425104"/>
    <lineage>
        <taxon>Bacteria</taxon>
        <taxon>Pseudomonadati</taxon>
        <taxon>Pseudomonadota</taxon>
        <taxon>Gammaproteobacteria</taxon>
        <taxon>Alteromonadales</taxon>
        <taxon>Shewanellaceae</taxon>
        <taxon>Shewanella</taxon>
    </lineage>
</organism>
<dbReference type="SUPFAM" id="SSF46785">
    <property type="entry name" value="Winged helix' DNA-binding domain"/>
    <property type="match status" value="1"/>
</dbReference>
<evidence type="ECO:0000313" key="5">
    <source>
        <dbReference type="EMBL" id="ABV35294.1"/>
    </source>
</evidence>
<name>A8FR21_SHESH</name>
<gene>
    <name evidence="5" type="ordered locus">Ssed_0683</name>
</gene>
<reference evidence="5 6" key="1">
    <citation type="submission" date="2007-08" db="EMBL/GenBank/DDBJ databases">
        <title>Complete sequence of Shewanella sediminis HAW-EB3.</title>
        <authorList>
            <consortium name="US DOE Joint Genome Institute"/>
            <person name="Copeland A."/>
            <person name="Lucas S."/>
            <person name="Lapidus A."/>
            <person name="Barry K."/>
            <person name="Glavina del Rio T."/>
            <person name="Dalin E."/>
            <person name="Tice H."/>
            <person name="Pitluck S."/>
            <person name="Chertkov O."/>
            <person name="Brettin T."/>
            <person name="Bruce D."/>
            <person name="Detter J.C."/>
            <person name="Han C."/>
            <person name="Schmutz J."/>
            <person name="Larimer F."/>
            <person name="Land M."/>
            <person name="Hauser L."/>
            <person name="Kyrpides N."/>
            <person name="Kim E."/>
            <person name="Zhao J.-S."/>
            <person name="Richardson P."/>
        </authorList>
    </citation>
    <scope>NUCLEOTIDE SEQUENCE [LARGE SCALE GENOMIC DNA]</scope>
    <source>
        <strain evidence="5 6">HAW-EB3</strain>
    </source>
</reference>
<dbReference type="AlphaFoldDB" id="A8FR21"/>
<dbReference type="HOGENOM" id="CLU_083287_27_5_6"/>
<dbReference type="InterPro" id="IPR000835">
    <property type="entry name" value="HTH_MarR-typ"/>
</dbReference>
<evidence type="ECO:0000256" key="1">
    <source>
        <dbReference type="ARBA" id="ARBA00023015"/>
    </source>
</evidence>
<keyword evidence="6" id="KW-1185">Reference proteome</keyword>